<evidence type="ECO:0000313" key="1">
    <source>
        <dbReference type="EMBL" id="EFC87600.1"/>
    </source>
</evidence>
<organism evidence="1 2">
    <name type="scientific">Neisseria mucosa (strain ATCC 25996 / DSM 4631 / NCTC 10774 / M26)</name>
    <dbReference type="NCBI Taxonomy" id="546266"/>
    <lineage>
        <taxon>Bacteria</taxon>
        <taxon>Pseudomonadati</taxon>
        <taxon>Pseudomonadota</taxon>
        <taxon>Betaproteobacteria</taxon>
        <taxon>Neisseriales</taxon>
        <taxon>Neisseriaceae</taxon>
        <taxon>Neisseria</taxon>
    </lineage>
</organism>
<dbReference type="Proteomes" id="UP000003344">
    <property type="component" value="Unassembled WGS sequence"/>
</dbReference>
<proteinExistence type="predicted"/>
<reference evidence="1 2" key="1">
    <citation type="submission" date="2009-10" db="EMBL/GenBank/DDBJ databases">
        <authorList>
            <person name="Weinstock G."/>
            <person name="Sodergren E."/>
            <person name="Clifton S."/>
            <person name="Fulton L."/>
            <person name="Fulton B."/>
            <person name="Courtney L."/>
            <person name="Fronick C."/>
            <person name="Harrison M."/>
            <person name="Strong C."/>
            <person name="Farmer C."/>
            <person name="Delahaunty K."/>
            <person name="Markovic C."/>
            <person name="Hall O."/>
            <person name="Minx P."/>
            <person name="Tomlinson C."/>
            <person name="Mitreva M."/>
            <person name="Nelson J."/>
            <person name="Hou S."/>
            <person name="Wollam A."/>
            <person name="Pepin K.H."/>
            <person name="Johnson M."/>
            <person name="Bhonagiri V."/>
            <person name="Nash W.E."/>
            <person name="Warren W."/>
            <person name="Chinwalla A."/>
            <person name="Mardis E.R."/>
            <person name="Wilson R.K."/>
        </authorList>
    </citation>
    <scope>NUCLEOTIDE SEQUENCE [LARGE SCALE GENOMIC DNA]</scope>
    <source>
        <strain evidence="2">ATCC 25996 / DSM 4631 / NCTC 10774 / M26</strain>
    </source>
</reference>
<gene>
    <name evidence="1" type="ORF">NEIMUCOT_05973</name>
</gene>
<name>D2ZZ98_NEIM2</name>
<accession>D2ZZ98</accession>
<dbReference type="EMBL" id="ACDX02000017">
    <property type="protein sequence ID" value="EFC87600.1"/>
    <property type="molecule type" value="Genomic_DNA"/>
</dbReference>
<protein>
    <submittedName>
        <fullName evidence="1">Uncharacterized protein</fullName>
    </submittedName>
</protein>
<comment type="caution">
    <text evidence="1">The sequence shown here is derived from an EMBL/GenBank/DDBJ whole genome shotgun (WGS) entry which is preliminary data.</text>
</comment>
<dbReference type="AlphaFoldDB" id="D2ZZ98"/>
<evidence type="ECO:0000313" key="2">
    <source>
        <dbReference type="Proteomes" id="UP000003344"/>
    </source>
</evidence>
<sequence length="63" mass="7558">MKIFWRIFMRQISLTDYFCKGLYLYCLRLRRKFNPLYIKGRLKSISDDLLMCLNGLAGELFGN</sequence>